<feature type="transmembrane region" description="Helical" evidence="16">
    <location>
        <begin position="209"/>
        <end position="230"/>
    </location>
</feature>
<evidence type="ECO:0000256" key="11">
    <source>
        <dbReference type="ARBA" id="ARBA00023034"/>
    </source>
</evidence>
<accession>A0A1R3GU09</accession>
<name>A0A1R3GU09_COCAP</name>
<dbReference type="PANTHER" id="PTHR10766">
    <property type="entry name" value="TRANSMEMBRANE 9 SUPERFAMILY PROTEIN"/>
    <property type="match status" value="1"/>
</dbReference>
<feature type="region of interest" description="Disordered" evidence="17">
    <location>
        <begin position="1"/>
        <end position="20"/>
    </location>
</feature>
<comment type="caution">
    <text evidence="19">The sequence shown here is derived from an EMBL/GenBank/DDBJ whole genome shotgun (WGS) entry which is preliminary data.</text>
</comment>
<evidence type="ECO:0000259" key="18">
    <source>
        <dbReference type="PROSITE" id="PS51485"/>
    </source>
</evidence>
<evidence type="ECO:0000256" key="8">
    <source>
        <dbReference type="ARBA" id="ARBA00022729"/>
    </source>
</evidence>
<dbReference type="Gramene" id="OMO61569">
    <property type="protein sequence ID" value="OMO61569"/>
    <property type="gene ID" value="CCACVL1_23414"/>
</dbReference>
<evidence type="ECO:0000256" key="15">
    <source>
        <dbReference type="ARBA" id="ARBA00035011"/>
    </source>
</evidence>
<keyword evidence="8" id="KW-0732">Signal</keyword>
<comment type="caution">
    <text evidence="16">Lacks conserved residue(s) required for the propagation of feature annotation.</text>
</comment>
<dbReference type="InterPro" id="IPR041846">
    <property type="entry name" value="ENL_dom"/>
</dbReference>
<dbReference type="GO" id="GO:0000139">
    <property type="term" value="C:Golgi membrane"/>
    <property type="evidence" value="ECO:0007669"/>
    <property type="project" value="UniProtKB-SubCell"/>
</dbReference>
<evidence type="ECO:0000256" key="1">
    <source>
        <dbReference type="ARBA" id="ARBA00004337"/>
    </source>
</evidence>
<dbReference type="InterPro" id="IPR004240">
    <property type="entry name" value="EMP70"/>
</dbReference>
<dbReference type="AlphaFoldDB" id="A0A1R3GU09"/>
<dbReference type="Pfam" id="PF02990">
    <property type="entry name" value="EMP70"/>
    <property type="match status" value="1"/>
</dbReference>
<evidence type="ECO:0000256" key="9">
    <source>
        <dbReference type="ARBA" id="ARBA00022753"/>
    </source>
</evidence>
<dbReference type="EMBL" id="AWWV01013424">
    <property type="protein sequence ID" value="OMO61569.1"/>
    <property type="molecule type" value="Genomic_DNA"/>
</dbReference>
<keyword evidence="13" id="KW-1015">Disulfide bond</keyword>
<keyword evidence="10 16" id="KW-1133">Transmembrane helix</keyword>
<dbReference type="Proteomes" id="UP000188268">
    <property type="component" value="Unassembled WGS sequence"/>
</dbReference>
<dbReference type="Pfam" id="PF02298">
    <property type="entry name" value="Cu_bind_like"/>
    <property type="match status" value="1"/>
</dbReference>
<protein>
    <recommendedName>
        <fullName evidence="16">Transmembrane 9 superfamily member</fullName>
    </recommendedName>
</protein>
<dbReference type="Gene3D" id="2.60.40.420">
    <property type="entry name" value="Cupredoxins - blue copper proteins"/>
    <property type="match status" value="1"/>
</dbReference>
<feature type="transmembrane region" description="Helical" evidence="16">
    <location>
        <begin position="377"/>
        <end position="401"/>
    </location>
</feature>
<evidence type="ECO:0000256" key="12">
    <source>
        <dbReference type="ARBA" id="ARBA00023136"/>
    </source>
</evidence>
<keyword evidence="6" id="KW-0336">GPI-anchor</keyword>
<comment type="similarity">
    <text evidence="15">Belongs to the early nodulin-like (ENODL) family.</text>
</comment>
<feature type="transmembrane region" description="Helical" evidence="16">
    <location>
        <begin position="341"/>
        <end position="365"/>
    </location>
</feature>
<evidence type="ECO:0000256" key="13">
    <source>
        <dbReference type="ARBA" id="ARBA00023157"/>
    </source>
</evidence>
<feature type="compositionally biased region" description="Polar residues" evidence="17">
    <location>
        <begin position="1"/>
        <end position="11"/>
    </location>
</feature>
<evidence type="ECO:0000256" key="2">
    <source>
        <dbReference type="ARBA" id="ARBA00004609"/>
    </source>
</evidence>
<feature type="transmembrane region" description="Helical" evidence="16">
    <location>
        <begin position="271"/>
        <end position="298"/>
    </location>
</feature>
<dbReference type="FunFam" id="2.60.40.420:FF:000069">
    <property type="entry name" value="Early nodulin-like protein 1"/>
    <property type="match status" value="1"/>
</dbReference>
<dbReference type="PROSITE" id="PS51485">
    <property type="entry name" value="PHYTOCYANIN"/>
    <property type="match status" value="1"/>
</dbReference>
<dbReference type="InterPro" id="IPR008972">
    <property type="entry name" value="Cupredoxin"/>
</dbReference>
<keyword evidence="14" id="KW-0325">Glycoprotein</keyword>
<organism evidence="19 20">
    <name type="scientific">Corchorus capsularis</name>
    <name type="common">Jute</name>
    <dbReference type="NCBI Taxonomy" id="210143"/>
    <lineage>
        <taxon>Eukaryota</taxon>
        <taxon>Viridiplantae</taxon>
        <taxon>Streptophyta</taxon>
        <taxon>Embryophyta</taxon>
        <taxon>Tracheophyta</taxon>
        <taxon>Spermatophyta</taxon>
        <taxon>Magnoliopsida</taxon>
        <taxon>eudicotyledons</taxon>
        <taxon>Gunneridae</taxon>
        <taxon>Pentapetalae</taxon>
        <taxon>rosids</taxon>
        <taxon>malvids</taxon>
        <taxon>Malvales</taxon>
        <taxon>Malvaceae</taxon>
        <taxon>Grewioideae</taxon>
        <taxon>Apeibeae</taxon>
        <taxon>Corchorus</taxon>
    </lineage>
</organism>
<evidence type="ECO:0000256" key="17">
    <source>
        <dbReference type="SAM" id="MobiDB-lite"/>
    </source>
</evidence>
<dbReference type="PANTHER" id="PTHR10766:SF110">
    <property type="entry name" value="TRANSMEMBRANE 9 SUPERFAMILY MEMBER 8-RELATED"/>
    <property type="match status" value="1"/>
</dbReference>
<proteinExistence type="inferred from homology"/>
<keyword evidence="7 16" id="KW-0812">Transmembrane</keyword>
<keyword evidence="11" id="KW-0333">Golgi apparatus</keyword>
<evidence type="ECO:0000256" key="10">
    <source>
        <dbReference type="ARBA" id="ARBA00022989"/>
    </source>
</evidence>
<evidence type="ECO:0000256" key="14">
    <source>
        <dbReference type="ARBA" id="ARBA00023180"/>
    </source>
</evidence>
<evidence type="ECO:0000256" key="6">
    <source>
        <dbReference type="ARBA" id="ARBA00022622"/>
    </source>
</evidence>
<dbReference type="GO" id="GO:0098552">
    <property type="term" value="C:side of membrane"/>
    <property type="evidence" value="ECO:0007669"/>
    <property type="project" value="UniProtKB-KW"/>
</dbReference>
<dbReference type="GO" id="GO:0072657">
    <property type="term" value="P:protein localization to membrane"/>
    <property type="evidence" value="ECO:0007669"/>
    <property type="project" value="TreeGrafter"/>
</dbReference>
<dbReference type="GO" id="GO:0009055">
    <property type="term" value="F:electron transfer activity"/>
    <property type="evidence" value="ECO:0007669"/>
    <property type="project" value="InterPro"/>
</dbReference>
<evidence type="ECO:0000256" key="5">
    <source>
        <dbReference type="ARBA" id="ARBA00022475"/>
    </source>
</evidence>
<evidence type="ECO:0000313" key="19">
    <source>
        <dbReference type="EMBL" id="OMO61569.1"/>
    </source>
</evidence>
<evidence type="ECO:0000256" key="3">
    <source>
        <dbReference type="ARBA" id="ARBA00004653"/>
    </source>
</evidence>
<reference evidence="19 20" key="1">
    <citation type="submission" date="2013-09" db="EMBL/GenBank/DDBJ databases">
        <title>Corchorus capsularis genome sequencing.</title>
        <authorList>
            <person name="Alam M."/>
            <person name="Haque M.S."/>
            <person name="Islam M.S."/>
            <person name="Emdad E.M."/>
            <person name="Islam M.M."/>
            <person name="Ahmed B."/>
            <person name="Halim A."/>
            <person name="Hossen Q.M.M."/>
            <person name="Hossain M.Z."/>
            <person name="Ahmed R."/>
            <person name="Khan M.M."/>
            <person name="Islam R."/>
            <person name="Rashid M.M."/>
            <person name="Khan S.A."/>
            <person name="Rahman M.S."/>
            <person name="Alam M."/>
        </authorList>
    </citation>
    <scope>NUCLEOTIDE SEQUENCE [LARGE SCALE GENOMIC DNA]</scope>
    <source>
        <strain evidence="20">cv. CVL-1</strain>
        <tissue evidence="19">Whole seedling</tissue>
    </source>
</reference>
<dbReference type="OrthoDB" id="1666796at2759"/>
<dbReference type="GO" id="GO:0005886">
    <property type="term" value="C:plasma membrane"/>
    <property type="evidence" value="ECO:0007669"/>
    <property type="project" value="UniProtKB-SubCell"/>
</dbReference>
<dbReference type="CDD" id="cd11019">
    <property type="entry name" value="OsENODL1_like"/>
    <property type="match status" value="1"/>
</dbReference>
<dbReference type="GO" id="GO:0010008">
    <property type="term" value="C:endosome membrane"/>
    <property type="evidence" value="ECO:0007669"/>
    <property type="project" value="UniProtKB-SubCell"/>
</dbReference>
<keyword evidence="12 16" id="KW-0472">Membrane</keyword>
<evidence type="ECO:0000256" key="7">
    <source>
        <dbReference type="ARBA" id="ARBA00022692"/>
    </source>
</evidence>
<dbReference type="SUPFAM" id="SSF49503">
    <property type="entry name" value="Cupredoxins"/>
    <property type="match status" value="1"/>
</dbReference>
<evidence type="ECO:0000313" key="20">
    <source>
        <dbReference type="Proteomes" id="UP000188268"/>
    </source>
</evidence>
<dbReference type="InterPro" id="IPR003245">
    <property type="entry name" value="Phytocyanin_dom"/>
</dbReference>
<feature type="domain" description="Phytocyanin" evidence="18">
    <location>
        <begin position="557"/>
        <end position="661"/>
    </location>
</feature>
<keyword evidence="20" id="KW-1185">Reference proteome</keyword>
<keyword evidence="6" id="KW-0449">Lipoprotein</keyword>
<evidence type="ECO:0000256" key="16">
    <source>
        <dbReference type="RuleBase" id="RU363079"/>
    </source>
</evidence>
<gene>
    <name evidence="19" type="ORF">CCACVL1_23414</name>
</gene>
<evidence type="ECO:0000256" key="4">
    <source>
        <dbReference type="ARBA" id="ARBA00005227"/>
    </source>
</evidence>
<feature type="transmembrane region" description="Helical" evidence="16">
    <location>
        <begin position="304"/>
        <end position="329"/>
    </location>
</feature>
<keyword evidence="9" id="KW-0967">Endosome</keyword>
<comment type="similarity">
    <text evidence="4 16">Belongs to the nonaspanin (TM9SF) (TC 9.A.2) family.</text>
</comment>
<sequence>MGSSEIHSQQVHGHPVDSSPYMFKMGEPQTCKVLCRIILDAKSAKEIKEKLRYQYRVNMMPDDLPLVYPIPLFNNEDSPDSYHLEPGFPVGVTGMYAGSVLSVYLIYNHLAFTVNYHRDLETDSARIVGFEVKPSSIKHKYKGKWNDNTRLMTCSSKEEVSYLESSPQEVKEEEEIIFTYDVEFKETNLKWASRWDAYLLTSHRETQRLSIISSLTIVLLLSGMVAMVMLRTIYCDISKYDELDSQKETQEKTGWKLVHGDIFRPPCNSDLLCVFIGSGVQIFGMILAVLILAIFGILSPSNRGFLMTAMLCLWVLMGVVAGYASAQLYKKFKGIKSWKRIALGTALMFPVIVFAIFIALNSLLLSQKSSKAVPYRTMFPLAFLLLGISTSLVFVGSFFGFKKPVLEDPVKTNSIPSQIPKRACRFAALKSLPDTTTEMACFFCKTTEGPYLDSSFWDGSRYVKDRHQAVASVGWVSNASGDLGNIKGSGFVLFSRVQNGISYGGANEEAADDHGCGVHGKLASLVQHFSRVVAWWPLGCFHPCRSYLFRAHLVEAKEILVGGKENAWKIPSSESDSLNKWAENSRFRIGDSLVWKYDGSKDSVLQVTKEAYGSCNTSEPIAEYKDGNTKVKLDKSGPHYFISGAKGHCEQGQKVVIVVLSQRHNRFTGISPAPSPAEIEGPAVAPTSSADGLKASFLITLAVLALGLF</sequence>
<comment type="subcellular location">
    <subcellularLocation>
        <location evidence="2">Cell membrane</location>
        <topology evidence="2">Lipid-anchor</topology>
        <topology evidence="2">GPI-anchor</topology>
    </subcellularLocation>
    <subcellularLocation>
        <location evidence="1">Endosome membrane</location>
        <topology evidence="1">Multi-pass membrane protein</topology>
    </subcellularLocation>
    <subcellularLocation>
        <location evidence="3">Golgi apparatus membrane</location>
        <topology evidence="3">Multi-pass membrane protein</topology>
    </subcellularLocation>
</comment>
<keyword evidence="5" id="KW-1003">Cell membrane</keyword>